<dbReference type="Pfam" id="PF02706">
    <property type="entry name" value="Wzz"/>
    <property type="match status" value="1"/>
</dbReference>
<evidence type="ECO:0000259" key="11">
    <source>
        <dbReference type="Pfam" id="PF02706"/>
    </source>
</evidence>
<dbReference type="Gene3D" id="3.40.50.300">
    <property type="entry name" value="P-loop containing nucleotide triphosphate hydrolases"/>
    <property type="match status" value="1"/>
</dbReference>
<accession>A0A7X0RHM9</accession>
<dbReference type="InterPro" id="IPR027417">
    <property type="entry name" value="P-loop_NTPase"/>
</dbReference>
<name>A0A7X0RHM9_9ACTN</name>
<evidence type="ECO:0000313" key="12">
    <source>
        <dbReference type="EMBL" id="MBB6628503.1"/>
    </source>
</evidence>
<evidence type="ECO:0000256" key="3">
    <source>
        <dbReference type="ARBA" id="ARBA00022475"/>
    </source>
</evidence>
<keyword evidence="5" id="KW-0547">Nucleotide-binding</keyword>
<keyword evidence="12" id="KW-0418">Kinase</keyword>
<keyword evidence="7 10" id="KW-1133">Transmembrane helix</keyword>
<dbReference type="EC" id="2.7.10.2" evidence="12"/>
<dbReference type="AlphaFoldDB" id="A0A7X0RHM9"/>
<keyword evidence="12" id="KW-0808">Transferase</keyword>
<feature type="region of interest" description="Disordered" evidence="9">
    <location>
        <begin position="458"/>
        <end position="487"/>
    </location>
</feature>
<dbReference type="CDD" id="cd05387">
    <property type="entry name" value="BY-kinase"/>
    <property type="match status" value="1"/>
</dbReference>
<reference evidence="12 13" key="1">
    <citation type="submission" date="2020-08" db="EMBL/GenBank/DDBJ databases">
        <authorList>
            <person name="Seo M.-J."/>
        </authorList>
    </citation>
    <scope>NUCLEOTIDE SEQUENCE [LARGE SCALE GENOMIC DNA]</scope>
    <source>
        <strain evidence="12 13">KIGAM211</strain>
    </source>
</reference>
<sequence>MDLRDHVRMLILHWLGVLIIVALVVAGASAYTFTRTKIYAAEATGFVNTGGSTNAALGSVGDELSKSRATSYVSIAKSRAVAQQVVDDLGLDTDPSTLVGDISVEQPLDTVLIQITARESSPEGAQELADAWVEALATQVKKLEDPNGAERVGTPRVQVYGAAALPSSPVSPKPLRNLVLALLLGLALGYGYALLRHNLDRRLRTPQVVQDRFDVAVMGSVPMAGVLGHEPGERAELALEVGDGAQRQREAAEAFRKLRTNLIFMEVDNPPRVIVVTSPQPGDGKSTVAANLAAAVAVSGQPVILVDGDLRRPTVGGSFQVDQEIGLTDVLVGRLKPWEALQPSAVSDNLQVMSAGRIPPNPSELLGSQAMKSLLAELSSKAMVIVDAPPLLPVTDAAILTAAADGALVVISAGRTLDAELSQALGHLASVNGRALGIIMNKSSRRTTGGYYYYESSYYGTDDDKKATRKRAGRRSSPKRSRGRSKA</sequence>
<keyword evidence="8 10" id="KW-0472">Membrane</keyword>
<evidence type="ECO:0000256" key="5">
    <source>
        <dbReference type="ARBA" id="ARBA00022741"/>
    </source>
</evidence>
<dbReference type="Pfam" id="PF10609">
    <property type="entry name" value="ParA"/>
    <property type="match status" value="1"/>
</dbReference>
<dbReference type="InterPro" id="IPR003856">
    <property type="entry name" value="LPS_length_determ_N"/>
</dbReference>
<evidence type="ECO:0000256" key="10">
    <source>
        <dbReference type="SAM" id="Phobius"/>
    </source>
</evidence>
<feature type="transmembrane region" description="Helical" evidence="10">
    <location>
        <begin position="178"/>
        <end position="195"/>
    </location>
</feature>
<evidence type="ECO:0000256" key="2">
    <source>
        <dbReference type="ARBA" id="ARBA00006683"/>
    </source>
</evidence>
<evidence type="ECO:0000313" key="13">
    <source>
        <dbReference type="Proteomes" id="UP000523955"/>
    </source>
</evidence>
<keyword evidence="6" id="KW-0067">ATP-binding</keyword>
<dbReference type="GO" id="GO:0004715">
    <property type="term" value="F:non-membrane spanning protein tyrosine kinase activity"/>
    <property type="evidence" value="ECO:0007669"/>
    <property type="project" value="UniProtKB-EC"/>
</dbReference>
<gene>
    <name evidence="12" type="ORF">H5V45_14355</name>
</gene>
<dbReference type="PANTHER" id="PTHR32309:SF13">
    <property type="entry name" value="FERRIC ENTEROBACTIN TRANSPORT PROTEIN FEPE"/>
    <property type="match status" value="1"/>
</dbReference>
<dbReference type="Proteomes" id="UP000523955">
    <property type="component" value="Unassembled WGS sequence"/>
</dbReference>
<evidence type="ECO:0000256" key="7">
    <source>
        <dbReference type="ARBA" id="ARBA00022989"/>
    </source>
</evidence>
<evidence type="ECO:0000256" key="4">
    <source>
        <dbReference type="ARBA" id="ARBA00022692"/>
    </source>
</evidence>
<dbReference type="InterPro" id="IPR005702">
    <property type="entry name" value="Wzc-like_C"/>
</dbReference>
<comment type="subcellular location">
    <subcellularLocation>
        <location evidence="1">Cell membrane</location>
        <topology evidence="1">Multi-pass membrane protein</topology>
    </subcellularLocation>
</comment>
<evidence type="ECO:0000256" key="6">
    <source>
        <dbReference type="ARBA" id="ARBA00022840"/>
    </source>
</evidence>
<keyword evidence="3" id="KW-1003">Cell membrane</keyword>
<proteinExistence type="inferred from homology"/>
<dbReference type="InterPro" id="IPR033756">
    <property type="entry name" value="YlxH/NBP35"/>
</dbReference>
<feature type="domain" description="Polysaccharide chain length determinant N-terminal" evidence="11">
    <location>
        <begin position="1"/>
        <end position="89"/>
    </location>
</feature>
<dbReference type="GO" id="GO:0005524">
    <property type="term" value="F:ATP binding"/>
    <property type="evidence" value="ECO:0007669"/>
    <property type="project" value="UniProtKB-KW"/>
</dbReference>
<dbReference type="GO" id="GO:0005886">
    <property type="term" value="C:plasma membrane"/>
    <property type="evidence" value="ECO:0007669"/>
    <property type="project" value="UniProtKB-SubCell"/>
</dbReference>
<dbReference type="SUPFAM" id="SSF52540">
    <property type="entry name" value="P-loop containing nucleoside triphosphate hydrolases"/>
    <property type="match status" value="1"/>
</dbReference>
<dbReference type="InterPro" id="IPR050445">
    <property type="entry name" value="Bact_polysacc_biosynth/exp"/>
</dbReference>
<dbReference type="NCBIfam" id="TIGR01007">
    <property type="entry name" value="eps_fam"/>
    <property type="match status" value="1"/>
</dbReference>
<dbReference type="EMBL" id="JACKXE010000001">
    <property type="protein sequence ID" value="MBB6628503.1"/>
    <property type="molecule type" value="Genomic_DNA"/>
</dbReference>
<keyword evidence="4 10" id="KW-0812">Transmembrane</keyword>
<evidence type="ECO:0000256" key="1">
    <source>
        <dbReference type="ARBA" id="ARBA00004651"/>
    </source>
</evidence>
<organism evidence="12 13">
    <name type="scientific">Nocardioides luti</name>
    <dbReference type="NCBI Taxonomy" id="2761101"/>
    <lineage>
        <taxon>Bacteria</taxon>
        <taxon>Bacillati</taxon>
        <taxon>Actinomycetota</taxon>
        <taxon>Actinomycetes</taxon>
        <taxon>Propionibacteriales</taxon>
        <taxon>Nocardioidaceae</taxon>
        <taxon>Nocardioides</taxon>
    </lineage>
</organism>
<protein>
    <submittedName>
        <fullName evidence="12">Polysaccharide biosynthesis tyrosine autokinase</fullName>
        <ecNumber evidence="12">2.7.10.2</ecNumber>
    </submittedName>
</protein>
<dbReference type="RefSeq" id="WP_185253555.1">
    <property type="nucleotide sequence ID" value="NZ_JACKXE010000001.1"/>
</dbReference>
<keyword evidence="13" id="KW-1185">Reference proteome</keyword>
<comment type="similarity">
    <text evidence="2">Belongs to the CpsC/CapA family.</text>
</comment>
<comment type="caution">
    <text evidence="12">The sequence shown here is derived from an EMBL/GenBank/DDBJ whole genome shotgun (WGS) entry which is preliminary data.</text>
</comment>
<dbReference type="PANTHER" id="PTHR32309">
    <property type="entry name" value="TYROSINE-PROTEIN KINASE"/>
    <property type="match status" value="1"/>
</dbReference>
<evidence type="ECO:0000256" key="9">
    <source>
        <dbReference type="SAM" id="MobiDB-lite"/>
    </source>
</evidence>
<evidence type="ECO:0000256" key="8">
    <source>
        <dbReference type="ARBA" id="ARBA00023136"/>
    </source>
</evidence>
<feature type="compositionally biased region" description="Basic residues" evidence="9">
    <location>
        <begin position="467"/>
        <end position="487"/>
    </location>
</feature>